<feature type="region of interest" description="Disordered" evidence="1">
    <location>
        <begin position="564"/>
        <end position="616"/>
    </location>
</feature>
<feature type="compositionally biased region" description="Basic and acidic residues" evidence="1">
    <location>
        <begin position="174"/>
        <end position="185"/>
    </location>
</feature>
<keyword evidence="3" id="KW-1185">Reference proteome</keyword>
<feature type="compositionally biased region" description="Basic residues" evidence="1">
    <location>
        <begin position="159"/>
        <end position="173"/>
    </location>
</feature>
<evidence type="ECO:0000313" key="3">
    <source>
        <dbReference type="Proteomes" id="UP001303046"/>
    </source>
</evidence>
<reference evidence="2 3" key="1">
    <citation type="submission" date="2023-08" db="EMBL/GenBank/DDBJ databases">
        <title>A Necator americanus chromosomal reference genome.</title>
        <authorList>
            <person name="Ilik V."/>
            <person name="Petrzelkova K.J."/>
            <person name="Pardy F."/>
            <person name="Fuh T."/>
            <person name="Niatou-Singa F.S."/>
            <person name="Gouil Q."/>
            <person name="Baker L."/>
            <person name="Ritchie M.E."/>
            <person name="Jex A.R."/>
            <person name="Gazzola D."/>
            <person name="Li H."/>
            <person name="Toshio Fujiwara R."/>
            <person name="Zhan B."/>
            <person name="Aroian R.V."/>
            <person name="Pafco B."/>
            <person name="Schwarz E.M."/>
        </authorList>
    </citation>
    <scope>NUCLEOTIDE SEQUENCE [LARGE SCALE GENOMIC DNA]</scope>
    <source>
        <strain evidence="2 3">Aroian</strain>
        <tissue evidence="2">Whole animal</tissue>
    </source>
</reference>
<sequence length="616" mass="71555">MPYCVKIDVYDKIKSIPALVVITSPLPQQQTQQAPVRQFFEMDTEKLKDFWHTAMIRGLIKAHSKQILRNLPYVEHVVYNLCTHDAKTTVALAKCAVRVFDLRDATQQRIEYERRQPVVSTSNFLERYPLTRVIHGTRSSKWTGVTKFLYRDAKKKRFFHKQKRGNKRKRKRRNVENRRDDDARNDPIGTFATVKTGTQPKILPKYNFGNPKERLRPAMNFGKVVSEYMKKVLLGSKPRSHLENLRVIRDHFRRVEKCNDFFQSINNENRRFFEKMNLGIDSRTPELANNAIETMEGVLEIVNAFAIIAINKKQQNRLLDIIMDETLVRIKPEIEEVKYIKLPLVQEISRKHEKWIRARNHFTEEQKMDYEEKGYAFLNEEQLNLIYNRQEQLLHGINVTEISRMTKEQKTKRIERDIRALAALDQPRVPTWGTKHFRKRRATPPSADPELKENEERINGVLFETLQPYAFTAEVAEGAALEVVTLSPEAFINEILFPRALRLEVLSPRAFIAAVLSPNALIARILSPTAFRVEVLSPRALHTWVLSPEVFVLSPHILGGAHSHEEAEHTVSEIGAHSDHIHGDEEHERAEGSHHSHEIEEETVSGLPRKFTVNRH</sequence>
<dbReference type="Proteomes" id="UP001303046">
    <property type="component" value="Unassembled WGS sequence"/>
</dbReference>
<dbReference type="Pfam" id="PF04870">
    <property type="entry name" value="Moulting_cycle"/>
    <property type="match status" value="1"/>
</dbReference>
<dbReference type="PANTHER" id="PTHR21523">
    <property type="match status" value="1"/>
</dbReference>
<dbReference type="InterPro" id="IPR006954">
    <property type="entry name" value="Mlt-10-like"/>
</dbReference>
<organism evidence="2 3">
    <name type="scientific">Necator americanus</name>
    <name type="common">Human hookworm</name>
    <dbReference type="NCBI Taxonomy" id="51031"/>
    <lineage>
        <taxon>Eukaryota</taxon>
        <taxon>Metazoa</taxon>
        <taxon>Ecdysozoa</taxon>
        <taxon>Nematoda</taxon>
        <taxon>Chromadorea</taxon>
        <taxon>Rhabditida</taxon>
        <taxon>Rhabditina</taxon>
        <taxon>Rhabditomorpha</taxon>
        <taxon>Strongyloidea</taxon>
        <taxon>Ancylostomatidae</taxon>
        <taxon>Bunostominae</taxon>
        <taxon>Necator</taxon>
    </lineage>
</organism>
<evidence type="ECO:0000313" key="2">
    <source>
        <dbReference type="EMBL" id="KAK6732434.1"/>
    </source>
</evidence>
<comment type="caution">
    <text evidence="2">The sequence shown here is derived from an EMBL/GenBank/DDBJ whole genome shotgun (WGS) entry which is preliminary data.</text>
</comment>
<protein>
    <submittedName>
        <fullName evidence="2">Uncharacterized protein</fullName>
    </submittedName>
</protein>
<feature type="compositionally biased region" description="Basic and acidic residues" evidence="1">
    <location>
        <begin position="564"/>
        <end position="598"/>
    </location>
</feature>
<feature type="region of interest" description="Disordered" evidence="1">
    <location>
        <begin position="159"/>
        <end position="192"/>
    </location>
</feature>
<proteinExistence type="predicted"/>
<gene>
    <name evidence="2" type="primary">Necator_chrII.g4466</name>
    <name evidence="2" type="ORF">RB195_016674</name>
</gene>
<evidence type="ECO:0000256" key="1">
    <source>
        <dbReference type="SAM" id="MobiDB-lite"/>
    </source>
</evidence>
<dbReference type="EMBL" id="JAVFWL010000002">
    <property type="protein sequence ID" value="KAK6732434.1"/>
    <property type="molecule type" value="Genomic_DNA"/>
</dbReference>
<dbReference type="PANTHER" id="PTHR21523:SF38">
    <property type="entry name" value="MLT-TEN (MLT-10) RELATED"/>
    <property type="match status" value="1"/>
</dbReference>
<accession>A0ABR1C3X9</accession>
<name>A0ABR1C3X9_NECAM</name>